<dbReference type="Proteomes" id="UP000249061">
    <property type="component" value="Unassembled WGS sequence"/>
</dbReference>
<name>A0A2W5VQF2_9BACT</name>
<sequence length="61" mass="7405">MGRELYGPEEYVWVDQRVLEAELRAHDYEFCVDRRQLYVKCTLSTNDLKQRAFFLNGGRYR</sequence>
<proteinExistence type="predicted"/>
<dbReference type="AlphaFoldDB" id="A0A2W5VQF2"/>
<organism evidence="1 2">
    <name type="scientific">Archangium gephyra</name>
    <dbReference type="NCBI Taxonomy" id="48"/>
    <lineage>
        <taxon>Bacteria</taxon>
        <taxon>Pseudomonadati</taxon>
        <taxon>Myxococcota</taxon>
        <taxon>Myxococcia</taxon>
        <taxon>Myxococcales</taxon>
        <taxon>Cystobacterineae</taxon>
        <taxon>Archangiaceae</taxon>
        <taxon>Archangium</taxon>
    </lineage>
</organism>
<protein>
    <submittedName>
        <fullName evidence="1">Uncharacterized protein</fullName>
    </submittedName>
</protein>
<accession>A0A2W5VQF2</accession>
<evidence type="ECO:0000313" key="2">
    <source>
        <dbReference type="Proteomes" id="UP000249061"/>
    </source>
</evidence>
<evidence type="ECO:0000313" key="1">
    <source>
        <dbReference type="EMBL" id="PZR12711.1"/>
    </source>
</evidence>
<gene>
    <name evidence="1" type="ORF">DI536_14130</name>
</gene>
<comment type="caution">
    <text evidence="1">The sequence shown here is derived from an EMBL/GenBank/DDBJ whole genome shotgun (WGS) entry which is preliminary data.</text>
</comment>
<reference evidence="1 2" key="1">
    <citation type="submission" date="2017-08" db="EMBL/GenBank/DDBJ databases">
        <title>Infants hospitalized years apart are colonized by the same room-sourced microbial strains.</title>
        <authorList>
            <person name="Brooks B."/>
            <person name="Olm M.R."/>
            <person name="Firek B.A."/>
            <person name="Baker R."/>
            <person name="Thomas B.C."/>
            <person name="Morowitz M.J."/>
            <person name="Banfield J.F."/>
        </authorList>
    </citation>
    <scope>NUCLEOTIDE SEQUENCE [LARGE SCALE GENOMIC DNA]</scope>
    <source>
        <strain evidence="1">S2_003_000_R2_14</strain>
    </source>
</reference>
<dbReference type="EMBL" id="QFQP01000011">
    <property type="protein sequence ID" value="PZR12711.1"/>
    <property type="molecule type" value="Genomic_DNA"/>
</dbReference>